<keyword evidence="6 10" id="KW-0456">Lyase</keyword>
<dbReference type="InterPro" id="IPR017553">
    <property type="entry name" value="3-hexulose-6-phosphate_synth"/>
</dbReference>
<dbReference type="GO" id="GO:0006730">
    <property type="term" value="P:one-carbon metabolic process"/>
    <property type="evidence" value="ECO:0007669"/>
    <property type="project" value="UniProtKB-KW"/>
</dbReference>
<feature type="domain" description="Orotidine 5'-phosphate decarboxylase" evidence="8">
    <location>
        <begin position="2"/>
        <end position="201"/>
    </location>
</feature>
<dbReference type="SUPFAM" id="SSF51366">
    <property type="entry name" value="Ribulose-phoshate binding barrel"/>
    <property type="match status" value="1"/>
</dbReference>
<name>A0ABD5IVA7_9BACL</name>
<dbReference type="InterPro" id="IPR013785">
    <property type="entry name" value="Aldolase_TIM"/>
</dbReference>
<comment type="caution">
    <text evidence="10">The sequence shown here is derived from an EMBL/GenBank/DDBJ whole genome shotgun (WGS) entry which is preliminary data.</text>
</comment>
<keyword evidence="7" id="KW-0119">Carbohydrate metabolism</keyword>
<dbReference type="Gene3D" id="3.20.20.70">
    <property type="entry name" value="Aldolase class I"/>
    <property type="match status" value="1"/>
</dbReference>
<dbReference type="GO" id="GO:0033982">
    <property type="term" value="F:3-dehydro-L-gulonate-6-phosphate decarboxylase activity"/>
    <property type="evidence" value="ECO:0007669"/>
    <property type="project" value="UniProtKB-ARBA"/>
</dbReference>
<evidence type="ECO:0000313" key="10">
    <source>
        <dbReference type="EMBL" id="MED5051366.1"/>
    </source>
</evidence>
<dbReference type="GO" id="GO:0043801">
    <property type="term" value="F:hexulose-6-phosphate synthase activity"/>
    <property type="evidence" value="ECO:0007669"/>
    <property type="project" value="UniProtKB-EC"/>
</dbReference>
<dbReference type="InterPro" id="IPR041710">
    <property type="entry name" value="HPS/KGPDC"/>
</dbReference>
<keyword evidence="5" id="KW-0554">One-carbon metabolism</keyword>
<evidence type="ECO:0000313" key="9">
    <source>
        <dbReference type="EMBL" id="MDE8563769.1"/>
    </source>
</evidence>
<evidence type="ECO:0000313" key="12">
    <source>
        <dbReference type="Proteomes" id="UP001339962"/>
    </source>
</evidence>
<dbReference type="RefSeq" id="WP_066149017.1">
    <property type="nucleotide sequence ID" value="NZ_JACIDF010000006.1"/>
</dbReference>
<dbReference type="Pfam" id="PF00215">
    <property type="entry name" value="OMPdecase"/>
    <property type="match status" value="1"/>
</dbReference>
<sequence>MYIQLALDRMTMDEAIHVTEEVYHEIDWIEVGTSLIKEYGVQSIERLKKEFPNKLLVADMKTMDNAAYECQMCFEAGADIMTAMGVAPNITVKTCLDEAKKRKKRVMIDLLNVHETLLPSLLEYKEAIFCLHVSKDEQELFGFNAARFPMFLEEMQGRTWAIAGGISLDSLDMVKQLQPYVVIIGSAITKAENKQKAAQTLKQAIFARRSHG</sequence>
<evidence type="ECO:0000256" key="6">
    <source>
        <dbReference type="ARBA" id="ARBA00023239"/>
    </source>
</evidence>
<dbReference type="EMBL" id="JARTLI010000005">
    <property type="protein sequence ID" value="MED5051366.1"/>
    <property type="molecule type" value="Genomic_DNA"/>
</dbReference>
<dbReference type="SMART" id="SM00934">
    <property type="entry name" value="OMPdecase"/>
    <property type="match status" value="1"/>
</dbReference>
<dbReference type="EC" id="4.1.2.43" evidence="4"/>
<dbReference type="PANTHER" id="PTHR35039">
    <property type="entry name" value="3-KETO-L-GULONATE-6-PHOSPHATE DECARBOXYLASE SGBH-RELATED"/>
    <property type="match status" value="1"/>
</dbReference>
<evidence type="ECO:0000256" key="4">
    <source>
        <dbReference type="ARBA" id="ARBA00012890"/>
    </source>
</evidence>
<dbReference type="NCBIfam" id="TIGR03128">
    <property type="entry name" value="RuMP_HxlA"/>
    <property type="match status" value="1"/>
</dbReference>
<dbReference type="PANTHER" id="PTHR35039:SF3">
    <property type="entry name" value="3-KETO-L-GULONATE-6-PHOSPHATE DECARBOXYLASE SGBH-RELATED"/>
    <property type="match status" value="1"/>
</dbReference>
<dbReference type="CDD" id="cd04726">
    <property type="entry name" value="KGPDC_HPS"/>
    <property type="match status" value="1"/>
</dbReference>
<proteinExistence type="inferred from homology"/>
<reference evidence="10 12" key="2">
    <citation type="submission" date="2023-03" db="EMBL/GenBank/DDBJ databases">
        <title>Bacillus Genome Sequencing.</title>
        <authorList>
            <person name="Dunlap C."/>
        </authorList>
    </citation>
    <scope>NUCLEOTIDE SEQUENCE [LARGE SCALE GENOMIC DNA]</scope>
    <source>
        <strain evidence="10 12">NRS-38</strain>
    </source>
</reference>
<gene>
    <name evidence="10" type="ORF">P9850_05750</name>
    <name evidence="9" type="ORF">PNH38_07705</name>
</gene>
<comment type="pathway">
    <text evidence="2">One-carbon metabolism; formaldehyde assimilation via RuMP pathway; D-fructose 6-phosphate from D-ribulose 5-phosphate and formaldehyde: step 1/2.</text>
</comment>
<comment type="catalytic activity">
    <reaction evidence="1">
        <text>D-ribulose 5-phosphate + formaldehyde = D-arabino-hex-3-ulose 6-phosphate</text>
        <dbReference type="Rhea" id="RHEA:25201"/>
        <dbReference type="ChEBI" id="CHEBI:16842"/>
        <dbReference type="ChEBI" id="CHEBI:58121"/>
        <dbReference type="ChEBI" id="CHEBI:58542"/>
        <dbReference type="EC" id="4.1.2.43"/>
    </reaction>
</comment>
<dbReference type="GO" id="GO:0005975">
    <property type="term" value="P:carbohydrate metabolic process"/>
    <property type="evidence" value="ECO:0007669"/>
    <property type="project" value="UniProtKB-ARBA"/>
</dbReference>
<keyword evidence="11" id="KW-1185">Reference proteome</keyword>
<reference evidence="9 11" key="1">
    <citation type="submission" date="2023-01" db="EMBL/GenBank/DDBJ databases">
        <title>Genome-based reclassification of Anoxybacillus geothermalis as a later heterotypic synonym of Anoxybacillus rupiensis.</title>
        <authorList>
            <person name="Inan Bektas K."/>
            <person name="Canakci S."/>
            <person name="Belduz A.A."/>
            <person name="Guler H.H."/>
        </authorList>
    </citation>
    <scope>NUCLEOTIDE SEQUENCE [LARGE SCALE GENOMIC DNA]</scope>
    <source>
        <strain evidence="9 11">DSM 17127</strain>
    </source>
</reference>
<dbReference type="Proteomes" id="UP001339962">
    <property type="component" value="Unassembled WGS sequence"/>
</dbReference>
<organism evidence="10 12">
    <name type="scientific">Anoxybacteroides rupiense</name>
    <dbReference type="NCBI Taxonomy" id="311460"/>
    <lineage>
        <taxon>Bacteria</taxon>
        <taxon>Bacillati</taxon>
        <taxon>Bacillota</taxon>
        <taxon>Bacilli</taxon>
        <taxon>Bacillales</taxon>
        <taxon>Anoxybacillaceae</taxon>
        <taxon>Anoxybacteroides</taxon>
    </lineage>
</organism>
<dbReference type="EMBL" id="JAQOTG010000005">
    <property type="protein sequence ID" value="MDE8563769.1"/>
    <property type="molecule type" value="Genomic_DNA"/>
</dbReference>
<comment type="similarity">
    <text evidence="3">Belongs to the HPS/KGPDC family. HPS subfamily.</text>
</comment>
<evidence type="ECO:0000259" key="8">
    <source>
        <dbReference type="SMART" id="SM00934"/>
    </source>
</evidence>
<protein>
    <recommendedName>
        <fullName evidence="4">3-hexulose-6-phosphate synthase</fullName>
        <ecNumber evidence="4">4.1.2.43</ecNumber>
    </recommendedName>
</protein>
<dbReference type="FunFam" id="3.20.20.70:FF:000022">
    <property type="entry name" value="3-keto-L-gulonate-6-phosphate decarboxylase UlaD"/>
    <property type="match status" value="1"/>
</dbReference>
<evidence type="ECO:0000256" key="5">
    <source>
        <dbReference type="ARBA" id="ARBA00022563"/>
    </source>
</evidence>
<dbReference type="InterPro" id="IPR011060">
    <property type="entry name" value="RibuloseP-bd_barrel"/>
</dbReference>
<dbReference type="Proteomes" id="UP001213979">
    <property type="component" value="Unassembled WGS sequence"/>
</dbReference>
<dbReference type="InterPro" id="IPR001754">
    <property type="entry name" value="OMPdeCOase_dom"/>
</dbReference>
<evidence type="ECO:0000256" key="1">
    <source>
        <dbReference type="ARBA" id="ARBA00000718"/>
    </source>
</evidence>
<evidence type="ECO:0000256" key="3">
    <source>
        <dbReference type="ARBA" id="ARBA00006350"/>
    </source>
</evidence>
<dbReference type="AlphaFoldDB" id="A0ABD5IVA7"/>
<evidence type="ECO:0000313" key="11">
    <source>
        <dbReference type="Proteomes" id="UP001213979"/>
    </source>
</evidence>
<evidence type="ECO:0000256" key="7">
    <source>
        <dbReference type="ARBA" id="ARBA00023277"/>
    </source>
</evidence>
<evidence type="ECO:0000256" key="2">
    <source>
        <dbReference type="ARBA" id="ARBA00005014"/>
    </source>
</evidence>
<accession>A0ABD5IVA7</accession>